<name>A0A5M3XRQ1_9ACTN</name>
<dbReference type="InterPro" id="IPR003785">
    <property type="entry name" value="Creatininase/forma_Hydrolase"/>
</dbReference>
<dbReference type="AlphaFoldDB" id="A0A5M3XRQ1"/>
<protein>
    <submittedName>
        <fullName evidence="2">Uncharacterized protein</fullName>
    </submittedName>
</protein>
<dbReference type="InterPro" id="IPR024087">
    <property type="entry name" value="Creatininase-like_sf"/>
</dbReference>
<organism evidence="2 3">
    <name type="scientific">Acrocarpospora pleiomorpha</name>
    <dbReference type="NCBI Taxonomy" id="90975"/>
    <lineage>
        <taxon>Bacteria</taxon>
        <taxon>Bacillati</taxon>
        <taxon>Actinomycetota</taxon>
        <taxon>Actinomycetes</taxon>
        <taxon>Streptosporangiales</taxon>
        <taxon>Streptosporangiaceae</taxon>
        <taxon>Acrocarpospora</taxon>
    </lineage>
</organism>
<sequence length="199" mass="20744">MSGRKTTWEVVTLVNRLDGHAGTATVAVLPVGRVGQDGDQAETSDTPMACAIAAELSRNFPLVVLPPVTIFGANDGPGTISRTLSALLSGIYSSVARGEITALVMVSADVDQRTLADVVQEANERGMRLALFPTGEDWAAAHHSSTEKALGSLVGRFRAVMTLLSEDQASNIPAYTSTNSSLPLMPAAVSAPKTPWPGS</sequence>
<comment type="caution">
    <text evidence="2">The sequence shown here is derived from an EMBL/GenBank/DDBJ whole genome shotgun (WGS) entry which is preliminary data.</text>
</comment>
<dbReference type="EMBL" id="BLAF01000047">
    <property type="protein sequence ID" value="GES23995.1"/>
    <property type="molecule type" value="Genomic_DNA"/>
</dbReference>
<dbReference type="SUPFAM" id="SSF102215">
    <property type="entry name" value="Creatininase"/>
    <property type="match status" value="1"/>
</dbReference>
<evidence type="ECO:0000313" key="3">
    <source>
        <dbReference type="Proteomes" id="UP000377595"/>
    </source>
</evidence>
<dbReference type="Pfam" id="PF02633">
    <property type="entry name" value="Creatininase"/>
    <property type="match status" value="1"/>
</dbReference>
<proteinExistence type="inferred from homology"/>
<dbReference type="OrthoDB" id="9801445at2"/>
<accession>A0A5M3XRQ1</accession>
<dbReference type="RefSeq" id="WP_155348851.1">
    <property type="nucleotide sequence ID" value="NZ_BAAAHM010000024.1"/>
</dbReference>
<comment type="similarity">
    <text evidence="1">Belongs to the creatininase superfamily.</text>
</comment>
<reference evidence="2 3" key="1">
    <citation type="submission" date="2019-10" db="EMBL/GenBank/DDBJ databases">
        <title>Whole genome shotgun sequence of Acrocarpospora pleiomorpha NBRC 16267.</title>
        <authorList>
            <person name="Ichikawa N."/>
            <person name="Kimura A."/>
            <person name="Kitahashi Y."/>
            <person name="Komaki H."/>
            <person name="Oguchi A."/>
        </authorList>
    </citation>
    <scope>NUCLEOTIDE SEQUENCE [LARGE SCALE GENOMIC DNA]</scope>
    <source>
        <strain evidence="2 3">NBRC 16267</strain>
    </source>
</reference>
<evidence type="ECO:0000256" key="1">
    <source>
        <dbReference type="ARBA" id="ARBA00024029"/>
    </source>
</evidence>
<keyword evidence="3" id="KW-1185">Reference proteome</keyword>
<gene>
    <name evidence="2" type="ORF">Aple_068940</name>
</gene>
<dbReference type="Proteomes" id="UP000377595">
    <property type="component" value="Unassembled WGS sequence"/>
</dbReference>
<dbReference type="Gene3D" id="3.40.50.10310">
    <property type="entry name" value="Creatininase"/>
    <property type="match status" value="1"/>
</dbReference>
<evidence type="ECO:0000313" key="2">
    <source>
        <dbReference type="EMBL" id="GES23995.1"/>
    </source>
</evidence>